<dbReference type="InterPro" id="IPR027417">
    <property type="entry name" value="P-loop_NTPase"/>
</dbReference>
<keyword evidence="3 5" id="KW-0547">Nucleotide-binding</keyword>
<feature type="domain" description="Phosphoribulokinase/uridine kinase" evidence="6">
    <location>
        <begin position="31"/>
        <end position="167"/>
    </location>
</feature>
<dbReference type="EC" id="2.7.1.48" evidence="5"/>
<dbReference type="Pfam" id="PF00485">
    <property type="entry name" value="PRK"/>
    <property type="match status" value="1"/>
</dbReference>
<dbReference type="UniPathway" id="UPA00574">
    <property type="reaction ID" value="UER00637"/>
</dbReference>
<evidence type="ECO:0000256" key="2">
    <source>
        <dbReference type="ARBA" id="ARBA00022679"/>
    </source>
</evidence>
<dbReference type="PRINTS" id="PR00988">
    <property type="entry name" value="URIDINKINASE"/>
</dbReference>
<comment type="caution">
    <text evidence="7">The sequence shown here is derived from an EMBL/GenBank/DDBJ whole genome shotgun (WGS) entry which is preliminary data.</text>
</comment>
<proteinExistence type="inferred from homology"/>
<dbReference type="UniPathway" id="UPA00579">
    <property type="reaction ID" value="UER00640"/>
</dbReference>
<evidence type="ECO:0000256" key="4">
    <source>
        <dbReference type="ARBA" id="ARBA00022777"/>
    </source>
</evidence>
<evidence type="ECO:0000256" key="1">
    <source>
        <dbReference type="ARBA" id="ARBA00004690"/>
    </source>
</evidence>
<dbReference type="GO" id="GO:0005524">
    <property type="term" value="F:ATP binding"/>
    <property type="evidence" value="ECO:0007669"/>
    <property type="project" value="UniProtKB-KW"/>
</dbReference>
<dbReference type="PANTHER" id="PTHR10285">
    <property type="entry name" value="URIDINE KINASE"/>
    <property type="match status" value="1"/>
</dbReference>
<dbReference type="AlphaFoldDB" id="A0A836IHE9"/>
<dbReference type="GO" id="GO:0004849">
    <property type="term" value="F:uridine kinase activity"/>
    <property type="evidence" value="ECO:0007669"/>
    <property type="project" value="UniProtKB-EC"/>
</dbReference>
<evidence type="ECO:0000256" key="5">
    <source>
        <dbReference type="RuleBase" id="RU003825"/>
    </source>
</evidence>
<comment type="pathway">
    <text evidence="5">Pyrimidine metabolism; CTP biosynthesis via salvage pathway; CTP from cytidine: step 1/3.</text>
</comment>
<comment type="catalytic activity">
    <reaction evidence="5">
        <text>uridine + ATP = UMP + ADP + H(+)</text>
        <dbReference type="Rhea" id="RHEA:16825"/>
        <dbReference type="ChEBI" id="CHEBI:15378"/>
        <dbReference type="ChEBI" id="CHEBI:16704"/>
        <dbReference type="ChEBI" id="CHEBI:30616"/>
        <dbReference type="ChEBI" id="CHEBI:57865"/>
        <dbReference type="ChEBI" id="CHEBI:456216"/>
        <dbReference type="EC" id="2.7.1.48"/>
    </reaction>
</comment>
<keyword evidence="5" id="KW-0067">ATP-binding</keyword>
<dbReference type="KEGG" id="phet:94290035"/>
<evidence type="ECO:0000313" key="8">
    <source>
        <dbReference type="Proteomes" id="UP000674318"/>
    </source>
</evidence>
<keyword evidence="2 5" id="KW-0808">Transferase</keyword>
<comment type="similarity">
    <text evidence="5">Belongs to the uridine kinase family.</text>
</comment>
<dbReference type="Proteomes" id="UP000674318">
    <property type="component" value="Unassembled WGS sequence"/>
</dbReference>
<name>A0A836IHE9_9TRYP</name>
<dbReference type="InterPro" id="IPR006083">
    <property type="entry name" value="PRK/URK"/>
</dbReference>
<accession>A0A836IHE9</accession>
<comment type="catalytic activity">
    <reaction evidence="5">
        <text>cytidine + ATP = CMP + ADP + H(+)</text>
        <dbReference type="Rhea" id="RHEA:24674"/>
        <dbReference type="ChEBI" id="CHEBI:15378"/>
        <dbReference type="ChEBI" id="CHEBI:17562"/>
        <dbReference type="ChEBI" id="CHEBI:30616"/>
        <dbReference type="ChEBI" id="CHEBI:60377"/>
        <dbReference type="ChEBI" id="CHEBI:456216"/>
        <dbReference type="EC" id="2.7.1.48"/>
    </reaction>
</comment>
<reference evidence="7 8" key="1">
    <citation type="submission" date="2021-02" db="EMBL/GenBank/DDBJ databases">
        <title>Porcisia hertigi Genome sequencing and assembly.</title>
        <authorList>
            <person name="Almutairi H."/>
            <person name="Gatherer D."/>
        </authorList>
    </citation>
    <scope>NUCLEOTIDE SEQUENCE [LARGE SCALE GENOMIC DNA]</scope>
    <source>
        <strain evidence="7 8">C119</strain>
    </source>
</reference>
<keyword evidence="4 5" id="KW-0418">Kinase</keyword>
<organism evidence="7 8">
    <name type="scientific">Porcisia hertigi</name>
    <dbReference type="NCBI Taxonomy" id="2761500"/>
    <lineage>
        <taxon>Eukaryota</taxon>
        <taxon>Discoba</taxon>
        <taxon>Euglenozoa</taxon>
        <taxon>Kinetoplastea</taxon>
        <taxon>Metakinetoplastina</taxon>
        <taxon>Trypanosomatida</taxon>
        <taxon>Trypanosomatidae</taxon>
        <taxon>Leishmaniinae</taxon>
        <taxon>Porcisia</taxon>
    </lineage>
</organism>
<dbReference type="GO" id="GO:0044206">
    <property type="term" value="P:UMP salvage"/>
    <property type="evidence" value="ECO:0007669"/>
    <property type="project" value="UniProtKB-UniPathway"/>
</dbReference>
<gene>
    <name evidence="7" type="ORF">JKF63_03962</name>
</gene>
<protein>
    <recommendedName>
        <fullName evidence="5">Uridine kinase</fullName>
        <ecNumber evidence="5">2.7.1.48</ecNumber>
    </recommendedName>
</protein>
<evidence type="ECO:0000256" key="3">
    <source>
        <dbReference type="ARBA" id="ARBA00022741"/>
    </source>
</evidence>
<dbReference type="InterPro" id="IPR000764">
    <property type="entry name" value="Uridine_kinase-like"/>
</dbReference>
<dbReference type="SUPFAM" id="SSF52540">
    <property type="entry name" value="P-loop containing nucleoside triphosphate hydrolases"/>
    <property type="match status" value="1"/>
</dbReference>
<dbReference type="EMBL" id="JAFJZO010000031">
    <property type="protein sequence ID" value="KAG5497696.1"/>
    <property type="molecule type" value="Genomic_DNA"/>
</dbReference>
<keyword evidence="8" id="KW-1185">Reference proteome</keyword>
<dbReference type="CDD" id="cd02023">
    <property type="entry name" value="UMPK"/>
    <property type="match status" value="1"/>
</dbReference>
<evidence type="ECO:0000259" key="6">
    <source>
        <dbReference type="Pfam" id="PF00485"/>
    </source>
</evidence>
<evidence type="ECO:0000313" key="7">
    <source>
        <dbReference type="EMBL" id="KAG5497696.1"/>
    </source>
</evidence>
<dbReference type="Gene3D" id="3.40.50.300">
    <property type="entry name" value="P-loop containing nucleotide triphosphate hydrolases"/>
    <property type="match status" value="1"/>
</dbReference>
<dbReference type="NCBIfam" id="TIGR00235">
    <property type="entry name" value="udk"/>
    <property type="match status" value="1"/>
</dbReference>
<dbReference type="OrthoDB" id="10257085at2759"/>
<dbReference type="GO" id="GO:0044211">
    <property type="term" value="P:CTP salvage"/>
    <property type="evidence" value="ECO:0007669"/>
    <property type="project" value="UniProtKB-UniPathway"/>
</dbReference>
<dbReference type="GeneID" id="94290035"/>
<dbReference type="RefSeq" id="XP_067755164.1">
    <property type="nucleotide sequence ID" value="XM_067899958.1"/>
</dbReference>
<comment type="pathway">
    <text evidence="1 5">Pyrimidine metabolism; UMP biosynthesis via salvage pathway; UMP from uridine: step 1/1.</text>
</comment>
<dbReference type="NCBIfam" id="NF004018">
    <property type="entry name" value="PRK05480.1"/>
    <property type="match status" value="1"/>
</dbReference>
<sequence length="238" mass="28070">MTQCGPDCVGLICEDYYYRDQSDISESERVFTNYDHPMSLEHDLLTRHLRELKAGNTVELPQYDYVHHTRSDKTVTMTPKSLLVVEGILLFTNAELRKEMDCLIFVDTPPDICLIRRIRRDMKERGRTFESVIEQYERTVRSMYFAHIEPSKKHADIIVPSWEDNIVAIGVLIAKLHNNIARHTHTHTRTHTRRHTCAEDRLAFLVMRRTGRQPETSRVTPLRHSYPQVSLYLYLWFL</sequence>